<sequence length="155" mass="18123">MKLLRKTSNQEDEIINLRQELEKIHKDLAYSKKLIEEKNLQINRMESKQKDHIALEIEETYKTANLSFKKFLKKQKKILSDSYVLINCSICKTQTILSMKTPCANSSQCQKSLSREVNCLKCQSPIKKVELSILSDLLKFFKEYQSKSYLPISKN</sequence>
<organism evidence="1 2">
    <name type="scientific">Stentor coeruleus</name>
    <dbReference type="NCBI Taxonomy" id="5963"/>
    <lineage>
        <taxon>Eukaryota</taxon>
        <taxon>Sar</taxon>
        <taxon>Alveolata</taxon>
        <taxon>Ciliophora</taxon>
        <taxon>Postciliodesmatophora</taxon>
        <taxon>Heterotrichea</taxon>
        <taxon>Heterotrichida</taxon>
        <taxon>Stentoridae</taxon>
        <taxon>Stentor</taxon>
    </lineage>
</organism>
<evidence type="ECO:0000313" key="1">
    <source>
        <dbReference type="EMBL" id="OMJ70572.1"/>
    </source>
</evidence>
<proteinExistence type="predicted"/>
<evidence type="ECO:0000313" key="2">
    <source>
        <dbReference type="Proteomes" id="UP000187209"/>
    </source>
</evidence>
<dbReference type="AlphaFoldDB" id="A0A1R2B1B2"/>
<reference evidence="1 2" key="1">
    <citation type="submission" date="2016-11" db="EMBL/GenBank/DDBJ databases">
        <title>The macronuclear genome of Stentor coeruleus: a giant cell with tiny introns.</title>
        <authorList>
            <person name="Slabodnick M."/>
            <person name="Ruby J.G."/>
            <person name="Reiff S.B."/>
            <person name="Swart E.C."/>
            <person name="Gosai S."/>
            <person name="Prabakaran S."/>
            <person name="Witkowska E."/>
            <person name="Larue G.E."/>
            <person name="Fisher S."/>
            <person name="Freeman R.M."/>
            <person name="Gunawardena J."/>
            <person name="Chu W."/>
            <person name="Stover N.A."/>
            <person name="Gregory B.D."/>
            <person name="Nowacki M."/>
            <person name="Derisi J."/>
            <person name="Roy S.W."/>
            <person name="Marshall W.F."/>
            <person name="Sood P."/>
        </authorList>
    </citation>
    <scope>NUCLEOTIDE SEQUENCE [LARGE SCALE GENOMIC DNA]</scope>
    <source>
        <strain evidence="1">WM001</strain>
    </source>
</reference>
<protein>
    <submittedName>
        <fullName evidence="1">Uncharacterized protein</fullName>
    </submittedName>
</protein>
<name>A0A1R2B1B2_9CILI</name>
<dbReference type="Proteomes" id="UP000187209">
    <property type="component" value="Unassembled WGS sequence"/>
</dbReference>
<comment type="caution">
    <text evidence="1">The sequence shown here is derived from an EMBL/GenBank/DDBJ whole genome shotgun (WGS) entry which is preliminary data.</text>
</comment>
<accession>A0A1R2B1B2</accession>
<gene>
    <name evidence="1" type="ORF">SteCoe_31427</name>
</gene>
<dbReference type="EMBL" id="MPUH01001075">
    <property type="protein sequence ID" value="OMJ70572.1"/>
    <property type="molecule type" value="Genomic_DNA"/>
</dbReference>
<keyword evidence="2" id="KW-1185">Reference proteome</keyword>